<keyword evidence="3 4" id="KW-0012">Acyltransferase</keyword>
<dbReference type="PIRSF" id="PIRSF037208">
    <property type="entry name" value="ATE_pro_prd"/>
    <property type="match status" value="1"/>
</dbReference>
<dbReference type="InterPro" id="IPR007472">
    <property type="entry name" value="N-end_Aminoacyl_Trfase_C"/>
</dbReference>
<evidence type="ECO:0000256" key="4">
    <source>
        <dbReference type="HAMAP-Rule" id="MF_00689"/>
    </source>
</evidence>
<reference evidence="7 8" key="1">
    <citation type="submission" date="2019-07" db="EMBL/GenBank/DDBJ databases">
        <title>Whole genome shotgun sequence of Gluconobacter wancherniae NBRC 103581.</title>
        <authorList>
            <person name="Hosoyama A."/>
            <person name="Uohara A."/>
            <person name="Ohji S."/>
            <person name="Ichikawa N."/>
        </authorList>
    </citation>
    <scope>NUCLEOTIDE SEQUENCE [LARGE SCALE GENOMIC DNA]</scope>
    <source>
        <strain evidence="7 8">NBRC 103581</strain>
    </source>
</reference>
<proteinExistence type="inferred from homology"/>
<comment type="function">
    <text evidence="4">Functions in the N-end rule pathway of protein degradation where it conjugates Leu from its aminoacyl-tRNA to the N-termini of proteins containing an N-terminal aspartate or glutamate.</text>
</comment>
<evidence type="ECO:0000313" key="8">
    <source>
        <dbReference type="Proteomes" id="UP000321230"/>
    </source>
</evidence>
<feature type="domain" description="N-end aminoacyl transferase N-terminal" evidence="5">
    <location>
        <begin position="15"/>
        <end position="84"/>
    </location>
</feature>
<comment type="similarity">
    <text evidence="4">Belongs to the R-transferase family. Bpt subfamily.</text>
</comment>
<comment type="catalytic activity">
    <reaction evidence="4">
        <text>N-terminal L-glutamyl-[protein] + L-leucyl-tRNA(Leu) = N-terminal L-leucyl-L-glutamyl-[protein] + tRNA(Leu) + H(+)</text>
        <dbReference type="Rhea" id="RHEA:50412"/>
        <dbReference type="Rhea" id="RHEA-COMP:9613"/>
        <dbReference type="Rhea" id="RHEA-COMP:9622"/>
        <dbReference type="Rhea" id="RHEA-COMP:12664"/>
        <dbReference type="Rhea" id="RHEA-COMP:12668"/>
        <dbReference type="ChEBI" id="CHEBI:15378"/>
        <dbReference type="ChEBI" id="CHEBI:64721"/>
        <dbReference type="ChEBI" id="CHEBI:78442"/>
        <dbReference type="ChEBI" id="CHEBI:78494"/>
        <dbReference type="ChEBI" id="CHEBI:133041"/>
        <dbReference type="EC" id="2.3.2.29"/>
    </reaction>
</comment>
<dbReference type="PANTHER" id="PTHR21367">
    <property type="entry name" value="ARGININE-TRNA-PROTEIN TRANSFERASE 1"/>
    <property type="match status" value="1"/>
</dbReference>
<keyword evidence="8" id="KW-1185">Reference proteome</keyword>
<dbReference type="NCBIfam" id="NF002346">
    <property type="entry name" value="PRK01305.2-3"/>
    <property type="match status" value="1"/>
</dbReference>
<comment type="catalytic activity">
    <reaction evidence="4">
        <text>N-terminal L-aspartyl-[protein] + L-leucyl-tRNA(Leu) = N-terminal L-leucyl-L-aspartyl-[protein] + tRNA(Leu) + H(+)</text>
        <dbReference type="Rhea" id="RHEA:50420"/>
        <dbReference type="Rhea" id="RHEA-COMP:9613"/>
        <dbReference type="Rhea" id="RHEA-COMP:9622"/>
        <dbReference type="Rhea" id="RHEA-COMP:12669"/>
        <dbReference type="Rhea" id="RHEA-COMP:12674"/>
        <dbReference type="ChEBI" id="CHEBI:15378"/>
        <dbReference type="ChEBI" id="CHEBI:64720"/>
        <dbReference type="ChEBI" id="CHEBI:78442"/>
        <dbReference type="ChEBI" id="CHEBI:78494"/>
        <dbReference type="ChEBI" id="CHEBI:133042"/>
        <dbReference type="EC" id="2.3.2.29"/>
    </reaction>
</comment>
<dbReference type="Pfam" id="PF04376">
    <property type="entry name" value="ATE_N"/>
    <property type="match status" value="1"/>
</dbReference>
<keyword evidence="2 4" id="KW-0808">Transferase</keyword>
<keyword evidence="1 4" id="KW-0963">Cytoplasm</keyword>
<accession>A0A511AZ33</accession>
<dbReference type="InterPro" id="IPR017138">
    <property type="entry name" value="Asp_Glu_LeuTrfase"/>
</dbReference>
<dbReference type="NCBIfam" id="NF002343">
    <property type="entry name" value="PRK01305.1-4"/>
    <property type="match status" value="1"/>
</dbReference>
<dbReference type="PANTHER" id="PTHR21367:SF1">
    <property type="entry name" value="ARGINYL-TRNA--PROTEIN TRANSFERASE 1"/>
    <property type="match status" value="1"/>
</dbReference>
<dbReference type="OrthoDB" id="9782022at2"/>
<dbReference type="GO" id="GO:0008914">
    <property type="term" value="F:leucyl-tRNA--protein transferase activity"/>
    <property type="evidence" value="ECO:0007669"/>
    <property type="project" value="UniProtKB-UniRule"/>
</dbReference>
<dbReference type="AlphaFoldDB" id="A0A511AZ33"/>
<evidence type="ECO:0000256" key="3">
    <source>
        <dbReference type="ARBA" id="ARBA00023315"/>
    </source>
</evidence>
<dbReference type="RefSeq" id="WP_146794992.1">
    <property type="nucleotide sequence ID" value="NZ_BARC01000013.1"/>
</dbReference>
<evidence type="ECO:0000313" key="7">
    <source>
        <dbReference type="EMBL" id="GEK93475.1"/>
    </source>
</evidence>
<organism evidence="7 8">
    <name type="scientific">Gluconobacter wancherniae NBRC 103581</name>
    <dbReference type="NCBI Taxonomy" id="656744"/>
    <lineage>
        <taxon>Bacteria</taxon>
        <taxon>Pseudomonadati</taxon>
        <taxon>Pseudomonadota</taxon>
        <taxon>Alphaproteobacteria</taxon>
        <taxon>Acetobacterales</taxon>
        <taxon>Acetobacteraceae</taxon>
        <taxon>Gluconobacter</taxon>
    </lineage>
</organism>
<feature type="domain" description="N-end rule aminoacyl transferase C-terminal" evidence="6">
    <location>
        <begin position="104"/>
        <end position="226"/>
    </location>
</feature>
<dbReference type="GO" id="GO:0005737">
    <property type="term" value="C:cytoplasm"/>
    <property type="evidence" value="ECO:0007669"/>
    <property type="project" value="UniProtKB-SubCell"/>
</dbReference>
<evidence type="ECO:0000259" key="5">
    <source>
        <dbReference type="Pfam" id="PF04376"/>
    </source>
</evidence>
<evidence type="ECO:0000256" key="1">
    <source>
        <dbReference type="ARBA" id="ARBA00022490"/>
    </source>
</evidence>
<dbReference type="Proteomes" id="UP000321230">
    <property type="component" value="Unassembled WGS sequence"/>
</dbReference>
<dbReference type="InterPro" id="IPR030700">
    <property type="entry name" value="N-end_Aminoacyl_Trfase"/>
</dbReference>
<protein>
    <recommendedName>
        <fullName evidence="4">Aspartate/glutamate leucyltransferase</fullName>
        <ecNumber evidence="4">2.3.2.29</ecNumber>
    </recommendedName>
</protein>
<dbReference type="HAMAP" id="MF_00689">
    <property type="entry name" value="Bpt"/>
    <property type="match status" value="1"/>
</dbReference>
<dbReference type="InterPro" id="IPR016181">
    <property type="entry name" value="Acyl_CoA_acyltransferase"/>
</dbReference>
<evidence type="ECO:0000259" key="6">
    <source>
        <dbReference type="Pfam" id="PF04377"/>
    </source>
</evidence>
<dbReference type="EMBL" id="BJUZ01000001">
    <property type="protein sequence ID" value="GEK93475.1"/>
    <property type="molecule type" value="Genomic_DNA"/>
</dbReference>
<name>A0A511AZ33_9PROT</name>
<dbReference type="NCBIfam" id="NF002342">
    <property type="entry name" value="PRK01305.1-3"/>
    <property type="match status" value="1"/>
</dbReference>
<comment type="subcellular location">
    <subcellularLocation>
        <location evidence="4">Cytoplasm</location>
    </subcellularLocation>
</comment>
<evidence type="ECO:0000256" key="2">
    <source>
        <dbReference type="ARBA" id="ARBA00022679"/>
    </source>
</evidence>
<dbReference type="NCBIfam" id="NF002341">
    <property type="entry name" value="PRK01305.1-1"/>
    <property type="match status" value="1"/>
</dbReference>
<dbReference type="SUPFAM" id="SSF55729">
    <property type="entry name" value="Acyl-CoA N-acyltransferases (Nat)"/>
    <property type="match status" value="1"/>
</dbReference>
<dbReference type="GO" id="GO:0004057">
    <property type="term" value="F:arginyl-tRNA--protein transferase activity"/>
    <property type="evidence" value="ECO:0007669"/>
    <property type="project" value="InterPro"/>
</dbReference>
<dbReference type="GO" id="GO:0071596">
    <property type="term" value="P:ubiquitin-dependent protein catabolic process via the N-end rule pathway"/>
    <property type="evidence" value="ECO:0007669"/>
    <property type="project" value="InterPro"/>
</dbReference>
<dbReference type="Pfam" id="PF04377">
    <property type="entry name" value="ATE_C"/>
    <property type="match status" value="1"/>
</dbReference>
<dbReference type="EC" id="2.3.2.29" evidence="4"/>
<gene>
    <name evidence="7" type="primary">ate</name>
    <name evidence="4" type="synonym">bpt</name>
    <name evidence="7" type="ORF">GWA01_12450</name>
</gene>
<comment type="caution">
    <text evidence="7">The sequence shown here is derived from an EMBL/GenBank/DDBJ whole genome shotgun (WGS) entry which is preliminary data.</text>
</comment>
<dbReference type="InterPro" id="IPR007471">
    <property type="entry name" value="N-end_Aminoacyl_Trfase_N"/>
</dbReference>
<sequence length="238" mass="26961">MQHRPQLFYTTEPAPCPYLPNRLERKVLTDLSGENASALHDRLSQAGFRRSHFMAYAPVCVGCRACVPLRIPVATFLPTRTQRKAQKRLQKLHIQILAPVTTDEQFALFERYQHVRHANGDMALMKRADYDALISNTPVQTSVIEFRTEDGSLVCVSLVDRLGDGLSAVYTFYDPADPAASWGSCSILWLIQETARQGLGFLYMGYYVPGSRKMDYKALYQPAETLHDGHWYPFSKAP</sequence>